<feature type="domain" description="MTTase N-terminal" evidence="8">
    <location>
        <begin position="8"/>
        <end position="118"/>
    </location>
</feature>
<keyword evidence="11" id="KW-1185">Reference proteome</keyword>
<keyword evidence="5" id="KW-0479">Metal-binding</keyword>
<dbReference type="InterPro" id="IPR058240">
    <property type="entry name" value="rSAM_sf"/>
</dbReference>
<sequence length="422" mass="48127">MNFSQNKPKVYFKTFGCRTNVFDTQVMMSNLKDFEVTQNEKDADVVVINSCTVTNSADSTARGYISGLKKLPKDPRVVFTGCGVWTKGEALFKEDKVDSLFGHSEKENINELLLKEERFFQAGDLTHIDETIVEEFIGKSRAFIKIQEGCDFRCSYCIIPYVRGDARSYTEDKILEQVTTLAANGFGEFILTGTNVGSYGKKQHTSLAKLLKKMALIKGVRRIRMGSIEPIQIDDEFKELINEPFMAKHLHIALQHTSKEMLQIMNRRNKVLSDLELFEFLSSNGYALGTDFIVGHPGETDELWADAMQNLHRFPLTHVHAFTYSKRDGTPSATMKPQIKGDIAKIRYNELVSIIDEKNFNFRKNNTQKLEILVESVKNGKYLGLDQFFNQIEIDSPVDLVGDWVFIDDYEVKADKNVARFK</sequence>
<dbReference type="GO" id="GO:0046872">
    <property type="term" value="F:metal ion binding"/>
    <property type="evidence" value="ECO:0007669"/>
    <property type="project" value="UniProtKB-KW"/>
</dbReference>
<evidence type="ECO:0000256" key="3">
    <source>
        <dbReference type="ARBA" id="ARBA00022679"/>
    </source>
</evidence>
<keyword evidence="6" id="KW-0408">Iron</keyword>
<protein>
    <submittedName>
        <fullName evidence="10">tRNA (N(6)-L-threonylcarbamoyladenosine(37)-C(2))-methylthiotransferase MtaB</fullName>
    </submittedName>
</protein>
<name>A0A363D1A6_9BACT</name>
<dbReference type="SFLD" id="SFLDS00029">
    <property type="entry name" value="Radical_SAM"/>
    <property type="match status" value="1"/>
</dbReference>
<dbReference type="RefSeq" id="WP_108558533.1">
    <property type="nucleotide sequence ID" value="NZ_MUXE01000005.1"/>
</dbReference>
<dbReference type="NCBIfam" id="TIGR00089">
    <property type="entry name" value="MiaB/RimO family radical SAM methylthiotransferase"/>
    <property type="match status" value="1"/>
</dbReference>
<keyword evidence="7" id="KW-0411">Iron-sulfur</keyword>
<evidence type="ECO:0000256" key="7">
    <source>
        <dbReference type="ARBA" id="ARBA00023014"/>
    </source>
</evidence>
<evidence type="ECO:0000256" key="4">
    <source>
        <dbReference type="ARBA" id="ARBA00022691"/>
    </source>
</evidence>
<dbReference type="InterPro" id="IPR013848">
    <property type="entry name" value="Methylthiotransferase_N"/>
</dbReference>
<comment type="cofactor">
    <cofactor evidence="1">
        <name>[4Fe-4S] cluster</name>
        <dbReference type="ChEBI" id="CHEBI:49883"/>
    </cofactor>
</comment>
<organism evidence="10 11">
    <name type="scientific">Arcobacter caeni</name>
    <dbReference type="NCBI Taxonomy" id="1912877"/>
    <lineage>
        <taxon>Bacteria</taxon>
        <taxon>Pseudomonadati</taxon>
        <taxon>Campylobacterota</taxon>
        <taxon>Epsilonproteobacteria</taxon>
        <taxon>Campylobacterales</taxon>
        <taxon>Arcobacteraceae</taxon>
        <taxon>Arcobacter</taxon>
    </lineage>
</organism>
<dbReference type="SMART" id="SM00729">
    <property type="entry name" value="Elp3"/>
    <property type="match status" value="1"/>
</dbReference>
<dbReference type="SUPFAM" id="SSF102114">
    <property type="entry name" value="Radical SAM enzymes"/>
    <property type="match status" value="1"/>
</dbReference>
<dbReference type="Gene3D" id="3.40.50.12160">
    <property type="entry name" value="Methylthiotransferase, N-terminal domain"/>
    <property type="match status" value="1"/>
</dbReference>
<dbReference type="OrthoDB" id="9805215at2"/>
<dbReference type="CDD" id="cd01335">
    <property type="entry name" value="Radical_SAM"/>
    <property type="match status" value="1"/>
</dbReference>
<gene>
    <name evidence="10" type="ORF">B0174_04850</name>
</gene>
<dbReference type="Gene3D" id="3.80.30.20">
    <property type="entry name" value="tm_1862 like domain"/>
    <property type="match status" value="1"/>
</dbReference>
<dbReference type="InterPro" id="IPR007197">
    <property type="entry name" value="rSAM"/>
</dbReference>
<dbReference type="PROSITE" id="PS51918">
    <property type="entry name" value="RADICAL_SAM"/>
    <property type="match status" value="1"/>
</dbReference>
<accession>A0A363D1A6</accession>
<dbReference type="EMBL" id="MUXE01000005">
    <property type="protein sequence ID" value="PUE65130.1"/>
    <property type="molecule type" value="Genomic_DNA"/>
</dbReference>
<evidence type="ECO:0000256" key="5">
    <source>
        <dbReference type="ARBA" id="ARBA00022723"/>
    </source>
</evidence>
<dbReference type="PROSITE" id="PS01278">
    <property type="entry name" value="MTTASE_RADICAL"/>
    <property type="match status" value="1"/>
</dbReference>
<dbReference type="InterPro" id="IPR005839">
    <property type="entry name" value="Methylthiotransferase"/>
</dbReference>
<evidence type="ECO:0000256" key="2">
    <source>
        <dbReference type="ARBA" id="ARBA00022485"/>
    </source>
</evidence>
<feature type="domain" description="Radical SAM core" evidence="9">
    <location>
        <begin position="136"/>
        <end position="361"/>
    </location>
</feature>
<dbReference type="InterPro" id="IPR006467">
    <property type="entry name" value="MiaB-like_bact"/>
</dbReference>
<evidence type="ECO:0000313" key="11">
    <source>
        <dbReference type="Proteomes" id="UP000251135"/>
    </source>
</evidence>
<dbReference type="AlphaFoldDB" id="A0A363D1A6"/>
<dbReference type="PANTHER" id="PTHR11918">
    <property type="entry name" value="RADICAL SAM PROTEINS"/>
    <property type="match status" value="1"/>
</dbReference>
<proteinExistence type="predicted"/>
<evidence type="ECO:0000259" key="8">
    <source>
        <dbReference type="PROSITE" id="PS51449"/>
    </source>
</evidence>
<dbReference type="SFLD" id="SFLDG01082">
    <property type="entry name" value="B12-binding_domain_containing"/>
    <property type="match status" value="1"/>
</dbReference>
<dbReference type="PROSITE" id="PS51449">
    <property type="entry name" value="MTTASE_N"/>
    <property type="match status" value="1"/>
</dbReference>
<comment type="caution">
    <text evidence="10">The sequence shown here is derived from an EMBL/GenBank/DDBJ whole genome shotgun (WGS) entry which is preliminary data.</text>
</comment>
<dbReference type="InterPro" id="IPR006638">
    <property type="entry name" value="Elp3/MiaA/NifB-like_rSAM"/>
</dbReference>
<dbReference type="Proteomes" id="UP000251135">
    <property type="component" value="Unassembled WGS sequence"/>
</dbReference>
<keyword evidence="2" id="KW-0004">4Fe-4S</keyword>
<dbReference type="FunFam" id="3.40.50.12160:FF:000003">
    <property type="entry name" value="CDK5 regulatory subunit-associated protein 1"/>
    <property type="match status" value="1"/>
</dbReference>
<reference evidence="10 11" key="1">
    <citation type="submission" date="2017-02" db="EMBL/GenBank/DDBJ databases">
        <title>Arcobacter caeni sp. nov, a new Arcobacter species isolated from reclaimed water.</title>
        <authorList>
            <person name="Figueras M.J."/>
            <person name="Perez-Cataluna A."/>
            <person name="Salas-Masso N."/>
        </authorList>
    </citation>
    <scope>NUCLEOTIDE SEQUENCE [LARGE SCALE GENOMIC DNA]</scope>
    <source>
        <strain evidence="10 11">RW17-10</strain>
    </source>
</reference>
<dbReference type="GO" id="GO:0051539">
    <property type="term" value="F:4 iron, 4 sulfur cluster binding"/>
    <property type="evidence" value="ECO:0007669"/>
    <property type="project" value="UniProtKB-KW"/>
</dbReference>
<evidence type="ECO:0000259" key="9">
    <source>
        <dbReference type="PROSITE" id="PS51918"/>
    </source>
</evidence>
<dbReference type="NCBIfam" id="TIGR01579">
    <property type="entry name" value="MiaB-like-C"/>
    <property type="match status" value="1"/>
</dbReference>
<evidence type="ECO:0000256" key="6">
    <source>
        <dbReference type="ARBA" id="ARBA00023004"/>
    </source>
</evidence>
<keyword evidence="3 10" id="KW-0808">Transferase</keyword>
<dbReference type="PANTHER" id="PTHR11918:SF45">
    <property type="entry name" value="THREONYLCARBAMOYLADENOSINE TRNA METHYLTHIOTRANSFERASE"/>
    <property type="match status" value="1"/>
</dbReference>
<keyword evidence="4" id="KW-0949">S-adenosyl-L-methionine</keyword>
<dbReference type="InterPro" id="IPR038135">
    <property type="entry name" value="Methylthiotransferase_N_sf"/>
</dbReference>
<dbReference type="Pfam" id="PF00919">
    <property type="entry name" value="UPF0004"/>
    <property type="match status" value="1"/>
</dbReference>
<evidence type="ECO:0000313" key="10">
    <source>
        <dbReference type="EMBL" id="PUE65130.1"/>
    </source>
</evidence>
<evidence type="ECO:0000256" key="1">
    <source>
        <dbReference type="ARBA" id="ARBA00001966"/>
    </source>
</evidence>
<dbReference type="InterPro" id="IPR020612">
    <property type="entry name" value="Methylthiotransferase_CS"/>
</dbReference>
<dbReference type="GO" id="GO:0035598">
    <property type="term" value="F:tRNA (N(6)-L-threonylcarbamoyladenosine(37)-C(2))-methylthiotransferase activity"/>
    <property type="evidence" value="ECO:0007669"/>
    <property type="project" value="TreeGrafter"/>
</dbReference>
<dbReference type="InterPro" id="IPR023404">
    <property type="entry name" value="rSAM_horseshoe"/>
</dbReference>
<dbReference type="Pfam" id="PF04055">
    <property type="entry name" value="Radical_SAM"/>
    <property type="match status" value="1"/>
</dbReference>